<dbReference type="OrthoDB" id="5798414at2759"/>
<gene>
    <name evidence="2" type="ORF">GPUH_LOCUS11908</name>
</gene>
<evidence type="ECO:0000259" key="1">
    <source>
        <dbReference type="Pfam" id="PF22928"/>
    </source>
</evidence>
<evidence type="ECO:0000313" key="3">
    <source>
        <dbReference type="Proteomes" id="UP000271098"/>
    </source>
</evidence>
<evidence type="ECO:0000313" key="4">
    <source>
        <dbReference type="WBParaSite" id="GPUH_0001192201-mRNA-1"/>
    </source>
</evidence>
<feature type="domain" description="Integrator complex subunit 1 R4" evidence="1">
    <location>
        <begin position="7"/>
        <end position="105"/>
    </location>
</feature>
<dbReference type="InterPro" id="IPR053965">
    <property type="entry name" value="INTS1_R4"/>
</dbReference>
<dbReference type="EMBL" id="UYRT01078893">
    <property type="protein sequence ID" value="VDN19492.1"/>
    <property type="molecule type" value="Genomic_DNA"/>
</dbReference>
<dbReference type="WBParaSite" id="GPUH_0001192201-mRNA-1">
    <property type="protein sequence ID" value="GPUH_0001192201-mRNA-1"/>
    <property type="gene ID" value="GPUH_0001192201"/>
</dbReference>
<reference evidence="2 3" key="2">
    <citation type="submission" date="2018-11" db="EMBL/GenBank/DDBJ databases">
        <authorList>
            <consortium name="Pathogen Informatics"/>
        </authorList>
    </citation>
    <scope>NUCLEOTIDE SEQUENCE [LARGE SCALE GENOMIC DNA]</scope>
</reference>
<dbReference type="Pfam" id="PF22928">
    <property type="entry name" value="INTS1_R4"/>
    <property type="match status" value="1"/>
</dbReference>
<keyword evidence="3" id="KW-1185">Reference proteome</keyword>
<organism evidence="4">
    <name type="scientific">Gongylonema pulchrum</name>
    <dbReference type="NCBI Taxonomy" id="637853"/>
    <lineage>
        <taxon>Eukaryota</taxon>
        <taxon>Metazoa</taxon>
        <taxon>Ecdysozoa</taxon>
        <taxon>Nematoda</taxon>
        <taxon>Chromadorea</taxon>
        <taxon>Rhabditida</taxon>
        <taxon>Spirurina</taxon>
        <taxon>Spiruromorpha</taxon>
        <taxon>Spiruroidea</taxon>
        <taxon>Gongylonematidae</taxon>
        <taxon>Gongylonema</taxon>
    </lineage>
</organism>
<evidence type="ECO:0000313" key="2">
    <source>
        <dbReference type="EMBL" id="VDN19492.1"/>
    </source>
</evidence>
<accession>A0A183DT67</accession>
<proteinExistence type="predicted"/>
<sequence length="135" mass="14991">MSAALLTRLETADTSADRLVLFDELCASTADCPDRLGSFLHFIQPAFCDPLRGVRSLAFQCARNYIAANPGMAEYFTSSYFMALLHNQADIALHALSVLPELVVVGRCEFLTTSFENFSRKLIISTFGPVIRFFI</sequence>
<name>A0A183DT67_9BILA</name>
<dbReference type="Proteomes" id="UP000271098">
    <property type="component" value="Unassembled WGS sequence"/>
</dbReference>
<reference evidence="4" key="1">
    <citation type="submission" date="2016-06" db="UniProtKB">
        <authorList>
            <consortium name="WormBaseParasite"/>
        </authorList>
    </citation>
    <scope>IDENTIFICATION</scope>
</reference>
<dbReference type="AlphaFoldDB" id="A0A183DT67"/>
<protein>
    <submittedName>
        <fullName evidence="4">HEAT repeat-containing protein 1</fullName>
    </submittedName>
</protein>